<dbReference type="Pfam" id="PF05916">
    <property type="entry name" value="Sld5"/>
    <property type="match status" value="1"/>
</dbReference>
<evidence type="ECO:0000256" key="4">
    <source>
        <dbReference type="ARBA" id="ARBA00023242"/>
    </source>
</evidence>
<name>A0A388LP66_CHABU</name>
<dbReference type="InterPro" id="IPR036224">
    <property type="entry name" value="GINS_bundle-like_dom_sf"/>
</dbReference>
<protein>
    <submittedName>
        <fullName evidence="7">Uncharacterized protein</fullName>
    </submittedName>
</protein>
<dbReference type="EMBL" id="BFEA01000465">
    <property type="protein sequence ID" value="GBG84146.1"/>
    <property type="molecule type" value="Genomic_DNA"/>
</dbReference>
<feature type="domain" description="DNA replication complex GINS protein PSF3 N-terminal" evidence="6">
    <location>
        <begin position="5"/>
        <end position="58"/>
    </location>
</feature>
<comment type="subcellular location">
    <subcellularLocation>
        <location evidence="1">Nucleus</location>
    </subcellularLocation>
</comment>
<dbReference type="Gene3D" id="1.20.58.2050">
    <property type="match status" value="1"/>
</dbReference>
<dbReference type="InterPro" id="IPR021151">
    <property type="entry name" value="GINS_A"/>
</dbReference>
<dbReference type="InterPro" id="IPR010492">
    <property type="entry name" value="GINS_Psf3"/>
</dbReference>
<gene>
    <name evidence="7" type="ORF">CBR_g38120</name>
</gene>
<dbReference type="GO" id="GO:1902975">
    <property type="term" value="P:mitotic DNA replication initiation"/>
    <property type="evidence" value="ECO:0007669"/>
    <property type="project" value="TreeGrafter"/>
</dbReference>
<evidence type="ECO:0000259" key="6">
    <source>
        <dbReference type="Pfam" id="PF22466"/>
    </source>
</evidence>
<keyword evidence="8" id="KW-1185">Reference proteome</keyword>
<dbReference type="InterPro" id="IPR038437">
    <property type="entry name" value="GINS_Psf3_sf"/>
</dbReference>
<dbReference type="Proteomes" id="UP000265515">
    <property type="component" value="Unassembled WGS sequence"/>
</dbReference>
<reference evidence="7 8" key="1">
    <citation type="journal article" date="2018" name="Cell">
        <title>The Chara Genome: Secondary Complexity and Implications for Plant Terrestrialization.</title>
        <authorList>
            <person name="Nishiyama T."/>
            <person name="Sakayama H."/>
            <person name="Vries J.D."/>
            <person name="Buschmann H."/>
            <person name="Saint-Marcoux D."/>
            <person name="Ullrich K.K."/>
            <person name="Haas F.B."/>
            <person name="Vanderstraeten L."/>
            <person name="Becker D."/>
            <person name="Lang D."/>
            <person name="Vosolsobe S."/>
            <person name="Rombauts S."/>
            <person name="Wilhelmsson P.K.I."/>
            <person name="Janitza P."/>
            <person name="Kern R."/>
            <person name="Heyl A."/>
            <person name="Rumpler F."/>
            <person name="Villalobos L.I.A.C."/>
            <person name="Clay J.M."/>
            <person name="Skokan R."/>
            <person name="Toyoda A."/>
            <person name="Suzuki Y."/>
            <person name="Kagoshima H."/>
            <person name="Schijlen E."/>
            <person name="Tajeshwar N."/>
            <person name="Catarino B."/>
            <person name="Hetherington A.J."/>
            <person name="Saltykova A."/>
            <person name="Bonnot C."/>
            <person name="Breuninger H."/>
            <person name="Symeonidi A."/>
            <person name="Radhakrishnan G.V."/>
            <person name="Van Nieuwerburgh F."/>
            <person name="Deforce D."/>
            <person name="Chang C."/>
            <person name="Karol K.G."/>
            <person name="Hedrich R."/>
            <person name="Ulvskov P."/>
            <person name="Glockner G."/>
            <person name="Delwiche C.F."/>
            <person name="Petrasek J."/>
            <person name="Van de Peer Y."/>
            <person name="Friml J."/>
            <person name="Beilby M."/>
            <person name="Dolan L."/>
            <person name="Kohara Y."/>
            <person name="Sugano S."/>
            <person name="Fujiyama A."/>
            <person name="Delaux P.-M."/>
            <person name="Quint M."/>
            <person name="TheiBen G."/>
            <person name="Hagemann M."/>
            <person name="Harholt J."/>
            <person name="Dunand C."/>
            <person name="Zachgo S."/>
            <person name="Langdale J."/>
            <person name="Maumus F."/>
            <person name="Straeten D.V.D."/>
            <person name="Gould S.B."/>
            <person name="Rensing S.A."/>
        </authorList>
    </citation>
    <scope>NUCLEOTIDE SEQUENCE [LARGE SCALE GENOMIC DNA]</scope>
    <source>
        <strain evidence="7 8">S276</strain>
    </source>
</reference>
<dbReference type="InterPro" id="IPR055221">
    <property type="entry name" value="PSF3_N"/>
</dbReference>
<dbReference type="GO" id="GO:0000811">
    <property type="term" value="C:GINS complex"/>
    <property type="evidence" value="ECO:0007669"/>
    <property type="project" value="TreeGrafter"/>
</dbReference>
<dbReference type="SUPFAM" id="SSF158573">
    <property type="entry name" value="GINS helical bundle-like"/>
    <property type="match status" value="1"/>
</dbReference>
<dbReference type="STRING" id="69332.A0A388LP66"/>
<keyword evidence="3" id="KW-0235">DNA replication</keyword>
<evidence type="ECO:0000313" key="8">
    <source>
        <dbReference type="Proteomes" id="UP000265515"/>
    </source>
</evidence>
<evidence type="ECO:0000256" key="2">
    <source>
        <dbReference type="ARBA" id="ARBA00006343"/>
    </source>
</evidence>
<dbReference type="PANTHER" id="PTHR22768:SF0">
    <property type="entry name" value="DNA REPLICATION COMPLEX GINS PROTEIN PSF3"/>
    <property type="match status" value="1"/>
</dbReference>
<evidence type="ECO:0000256" key="1">
    <source>
        <dbReference type="ARBA" id="ARBA00004123"/>
    </source>
</evidence>
<evidence type="ECO:0000256" key="3">
    <source>
        <dbReference type="ARBA" id="ARBA00022705"/>
    </source>
</evidence>
<comment type="similarity">
    <text evidence="2">Belongs to the GINS3/PSF3 family.</text>
</comment>
<dbReference type="Gramene" id="GBG84146">
    <property type="protein sequence ID" value="GBG84146"/>
    <property type="gene ID" value="CBR_g38120"/>
</dbReference>
<proteinExistence type="inferred from homology"/>
<dbReference type="CDD" id="cd11713">
    <property type="entry name" value="GINS_A_psf3"/>
    <property type="match status" value="1"/>
</dbReference>
<dbReference type="OrthoDB" id="10251744at2759"/>
<keyword evidence="4" id="KW-0539">Nucleus</keyword>
<feature type="domain" description="GINS subunit" evidence="5">
    <location>
        <begin position="71"/>
        <end position="166"/>
    </location>
</feature>
<evidence type="ECO:0000313" key="7">
    <source>
        <dbReference type="EMBL" id="GBG84146.1"/>
    </source>
</evidence>
<organism evidence="7 8">
    <name type="scientific">Chara braunii</name>
    <name type="common">Braun's stonewort</name>
    <dbReference type="NCBI Taxonomy" id="69332"/>
    <lineage>
        <taxon>Eukaryota</taxon>
        <taxon>Viridiplantae</taxon>
        <taxon>Streptophyta</taxon>
        <taxon>Charophyceae</taxon>
        <taxon>Charales</taxon>
        <taxon>Characeae</taxon>
        <taxon>Chara</taxon>
    </lineage>
</organism>
<accession>A0A388LP66</accession>
<evidence type="ECO:0000259" key="5">
    <source>
        <dbReference type="Pfam" id="PF05916"/>
    </source>
</evidence>
<dbReference type="AlphaFoldDB" id="A0A388LP66"/>
<dbReference type="OMA" id="IYKEGWR"/>
<sequence length="192" mass="21774">MADYYDVEAILAEDERVPVTFTTGATGVGRALDPSCDDNDLKRGTKVDLPFWMTPMLAARNMITVGIPACFDNRVRKEVQADAGCVDMRQRCSYFYDLGSRLTNMVRDPTLGQFILLAFGARYKELLCKAHNASDEEVTRCMKTLSQEELDVFQAGRDSMLEFNRWRARTHAKLEMAPILGRKRKRTALSSF</sequence>
<comment type="caution">
    <text evidence="7">The sequence shown here is derived from an EMBL/GenBank/DDBJ whole genome shotgun (WGS) entry which is preliminary data.</text>
</comment>
<dbReference type="CDD" id="cd21693">
    <property type="entry name" value="GINS_B_Psf3"/>
    <property type="match status" value="1"/>
</dbReference>
<dbReference type="SUPFAM" id="SSF160059">
    <property type="entry name" value="PriA/YqbF domain"/>
    <property type="match status" value="1"/>
</dbReference>
<dbReference type="PANTHER" id="PTHR22768">
    <property type="entry name" value="DNA REPLICATION COMPLEX GINS PROTEIN PSF3"/>
    <property type="match status" value="1"/>
</dbReference>
<dbReference type="Pfam" id="PF22466">
    <property type="entry name" value="PSF3_N"/>
    <property type="match status" value="1"/>
</dbReference>